<dbReference type="Proteomes" id="UP000499080">
    <property type="component" value="Unassembled WGS sequence"/>
</dbReference>
<sequence>MKNLLIVIGFWVTVGSNFFIHAGEEETTPYGGSIRESLGENPPAGFPSVIFNFSEGRCGLMVRSRRISGSKPDYSENSPCMRVWLMRNPPLWVKRPPAGVAEVAGWKDPFRWILDTKPDCTEDVGLVHLKSGVVGQTDSRWCGAEVRRGGVSSSVVLVI</sequence>
<dbReference type="AlphaFoldDB" id="A0A4Y2SB25"/>
<evidence type="ECO:0000256" key="1">
    <source>
        <dbReference type="SAM" id="SignalP"/>
    </source>
</evidence>
<accession>A0A4Y2SB25</accession>
<organism evidence="2 3">
    <name type="scientific">Araneus ventricosus</name>
    <name type="common">Orbweaver spider</name>
    <name type="synonym">Epeira ventricosa</name>
    <dbReference type="NCBI Taxonomy" id="182803"/>
    <lineage>
        <taxon>Eukaryota</taxon>
        <taxon>Metazoa</taxon>
        <taxon>Ecdysozoa</taxon>
        <taxon>Arthropoda</taxon>
        <taxon>Chelicerata</taxon>
        <taxon>Arachnida</taxon>
        <taxon>Araneae</taxon>
        <taxon>Araneomorphae</taxon>
        <taxon>Entelegynae</taxon>
        <taxon>Araneoidea</taxon>
        <taxon>Araneidae</taxon>
        <taxon>Araneus</taxon>
    </lineage>
</organism>
<evidence type="ECO:0000313" key="3">
    <source>
        <dbReference type="Proteomes" id="UP000499080"/>
    </source>
</evidence>
<name>A0A4Y2SB25_ARAVE</name>
<gene>
    <name evidence="2" type="ORF">AVEN_257304_1</name>
</gene>
<feature type="chain" id="PRO_5021347368" evidence="1">
    <location>
        <begin position="17"/>
        <end position="159"/>
    </location>
</feature>
<proteinExistence type="predicted"/>
<dbReference type="EMBL" id="BGPR01020771">
    <property type="protein sequence ID" value="GBN85444.1"/>
    <property type="molecule type" value="Genomic_DNA"/>
</dbReference>
<keyword evidence="3" id="KW-1185">Reference proteome</keyword>
<protein>
    <submittedName>
        <fullName evidence="2">Uncharacterized protein</fullName>
    </submittedName>
</protein>
<keyword evidence="1" id="KW-0732">Signal</keyword>
<feature type="signal peptide" evidence="1">
    <location>
        <begin position="1"/>
        <end position="16"/>
    </location>
</feature>
<evidence type="ECO:0000313" key="2">
    <source>
        <dbReference type="EMBL" id="GBN85444.1"/>
    </source>
</evidence>
<comment type="caution">
    <text evidence="2">The sequence shown here is derived from an EMBL/GenBank/DDBJ whole genome shotgun (WGS) entry which is preliminary data.</text>
</comment>
<reference evidence="2 3" key="1">
    <citation type="journal article" date="2019" name="Sci. Rep.">
        <title>Orb-weaving spider Araneus ventricosus genome elucidates the spidroin gene catalogue.</title>
        <authorList>
            <person name="Kono N."/>
            <person name="Nakamura H."/>
            <person name="Ohtoshi R."/>
            <person name="Moran D.A.P."/>
            <person name="Shinohara A."/>
            <person name="Yoshida Y."/>
            <person name="Fujiwara M."/>
            <person name="Mori M."/>
            <person name="Tomita M."/>
            <person name="Arakawa K."/>
        </authorList>
    </citation>
    <scope>NUCLEOTIDE SEQUENCE [LARGE SCALE GENOMIC DNA]</scope>
</reference>